<evidence type="ECO:0000313" key="2">
    <source>
        <dbReference type="Proteomes" id="UP001144978"/>
    </source>
</evidence>
<protein>
    <submittedName>
        <fullName evidence="1">Uncharacterized protein</fullName>
    </submittedName>
</protein>
<evidence type="ECO:0000313" key="1">
    <source>
        <dbReference type="EMBL" id="KAJ3016311.1"/>
    </source>
</evidence>
<accession>A0ACC1QAI7</accession>
<organism evidence="1 2">
    <name type="scientific">Trametes sanguinea</name>
    <dbReference type="NCBI Taxonomy" id="158606"/>
    <lineage>
        <taxon>Eukaryota</taxon>
        <taxon>Fungi</taxon>
        <taxon>Dikarya</taxon>
        <taxon>Basidiomycota</taxon>
        <taxon>Agaricomycotina</taxon>
        <taxon>Agaricomycetes</taxon>
        <taxon>Polyporales</taxon>
        <taxon>Polyporaceae</taxon>
        <taxon>Trametes</taxon>
    </lineage>
</organism>
<keyword evidence="2" id="KW-1185">Reference proteome</keyword>
<comment type="caution">
    <text evidence="1">The sequence shown here is derived from an EMBL/GenBank/DDBJ whole genome shotgun (WGS) entry which is preliminary data.</text>
</comment>
<gene>
    <name evidence="1" type="ORF">NUW54_g830</name>
</gene>
<proteinExistence type="predicted"/>
<dbReference type="EMBL" id="JANSHE010000122">
    <property type="protein sequence ID" value="KAJ3016311.1"/>
    <property type="molecule type" value="Genomic_DNA"/>
</dbReference>
<reference evidence="1" key="1">
    <citation type="submission" date="2022-08" db="EMBL/GenBank/DDBJ databases">
        <title>Genome Sequence of Pycnoporus sanguineus.</title>
        <authorList>
            <person name="Buettner E."/>
        </authorList>
    </citation>
    <scope>NUCLEOTIDE SEQUENCE</scope>
    <source>
        <strain evidence="1">CG-C14</strain>
    </source>
</reference>
<dbReference type="Proteomes" id="UP001144978">
    <property type="component" value="Unassembled WGS sequence"/>
</dbReference>
<name>A0ACC1QAI7_9APHY</name>
<sequence>MLRLGCKRTLAIVFRRHRDVARWSSTSAHQPNAPLDLDPAFQALLKDVEMSLRNKVKSDASASHGPRELEVFPHDPDAPVDYLSSAELDAQDEGFGSKERRKSPAAHFGSQRIGAVVLPFELESTIGRMVADSDKPTLHQDAKRLFFDETDPHLEWDPSYDVRYKSGKQAGKHSLRDATAFATVALPSHYSAIYAVLDHVKQRLGPEWQVERVIDWGAATGSGLWASGHALQGDSHERHPFDMTELRISQSRLQSYLGIDKREGLVRIGKRLIRDVEMGGLNVSWQKSFHDDNIVDRTDGARVLAMSAFLLSSIPGPIERKALVKEMWDSGAEVMVLIDHDFEAVAEAREQFLKLGRKDLEDPSSERFTLRGSHVVAPCPHDGACPLYQPGHSNLVCSFSQRLQRPKFVRKTKHSGTGHEDMDYSYVVIRRGPRPSPATTKVGRIGEVGRRELIKQAEESVPMTQLSLDEESAALESVEESSQDVAPVDPLQDGETALTTSELDAALRHEAYSWPRLVFPPLKRSGHIILDGCTAEGQIMRMTIPKSQGKQPFYDARKSEWGDLFPHEPKNKPQVRYQPRHPGHTPSLGQDIGKRKRKDNRKQASYAELSASVRERRREQRRERKLAAWDED</sequence>